<dbReference type="PROSITE" id="PS50109">
    <property type="entry name" value="HIS_KIN"/>
    <property type="match status" value="1"/>
</dbReference>
<evidence type="ECO:0000256" key="13">
    <source>
        <dbReference type="SAM" id="Phobius"/>
    </source>
</evidence>
<evidence type="ECO:0000256" key="8">
    <source>
        <dbReference type="ARBA" id="ARBA00022777"/>
    </source>
</evidence>
<dbReference type="GO" id="GO:0000155">
    <property type="term" value="F:phosphorelay sensor kinase activity"/>
    <property type="evidence" value="ECO:0007669"/>
    <property type="project" value="InterPro"/>
</dbReference>
<evidence type="ECO:0000313" key="15">
    <source>
        <dbReference type="EMBL" id="HHO73018.1"/>
    </source>
</evidence>
<evidence type="ECO:0000256" key="2">
    <source>
        <dbReference type="ARBA" id="ARBA00004141"/>
    </source>
</evidence>
<evidence type="ECO:0000259" key="14">
    <source>
        <dbReference type="PROSITE" id="PS50109"/>
    </source>
</evidence>
<dbReference type="SUPFAM" id="SSF55785">
    <property type="entry name" value="PYP-like sensor domain (PAS domain)"/>
    <property type="match status" value="1"/>
</dbReference>
<dbReference type="GO" id="GO:0030295">
    <property type="term" value="F:protein kinase activator activity"/>
    <property type="evidence" value="ECO:0007669"/>
    <property type="project" value="TreeGrafter"/>
</dbReference>
<dbReference type="SUPFAM" id="SSF55874">
    <property type="entry name" value="ATPase domain of HSP90 chaperone/DNA topoisomerase II/histidine kinase"/>
    <property type="match status" value="1"/>
</dbReference>
<dbReference type="GO" id="GO:0000156">
    <property type="term" value="F:phosphorelay response regulator activity"/>
    <property type="evidence" value="ECO:0007669"/>
    <property type="project" value="TreeGrafter"/>
</dbReference>
<gene>
    <name evidence="15" type="ORF">ENN04_00025</name>
</gene>
<keyword evidence="11" id="KW-0902">Two-component regulatory system</keyword>
<evidence type="ECO:0000256" key="3">
    <source>
        <dbReference type="ARBA" id="ARBA00012438"/>
    </source>
</evidence>
<evidence type="ECO:0000256" key="1">
    <source>
        <dbReference type="ARBA" id="ARBA00000085"/>
    </source>
</evidence>
<keyword evidence="6 13" id="KW-0812">Transmembrane</keyword>
<dbReference type="InterPro" id="IPR050351">
    <property type="entry name" value="BphY/WalK/GraS-like"/>
</dbReference>
<dbReference type="NCBIfam" id="TIGR00229">
    <property type="entry name" value="sensory_box"/>
    <property type="match status" value="1"/>
</dbReference>
<evidence type="ECO:0000256" key="7">
    <source>
        <dbReference type="ARBA" id="ARBA00022741"/>
    </source>
</evidence>
<evidence type="ECO:0000256" key="6">
    <source>
        <dbReference type="ARBA" id="ARBA00022692"/>
    </source>
</evidence>
<dbReference type="GO" id="GO:0007234">
    <property type="term" value="P:osmosensory signaling via phosphorelay pathway"/>
    <property type="evidence" value="ECO:0007669"/>
    <property type="project" value="TreeGrafter"/>
</dbReference>
<sequence>MKAFAERLRKASIGLKLSLTFVFVIALCSLPMSLLTINYLSNKLKQHVMNTIEESVRSQKDEFIELILMENYWRAFNKIEALSQIPGVKEVVLVDANNRIIASSKPEEKVVGRSFSNNQDYLKIPIESYSYTIGYLYYQIKREYIEGILSPLRFITLAFTFFFTLVGVLLGVFVSLRINERLRQVREMIEEFKRGGVPTKKDFWERDELTELADFVHKSLSDLKGIFSNLEFARNFYESLFNTLQEIVLILDETGSIYFCNKAVENYGFLVENLLGRKVGVLLEGPRERREVRESLRQKRTYTGVVKLRNKKGEESYALAVLVPWVDAFIFTLKDITELKRSEELVKRMEVFSLLGEMSAYLAHELKNATLPLKLLSEVSEWNEDDIKVVRASIERVDKIVSSFLQFARPVEEEKREFSSWQLVEDVLKIYEPAIKKKGIDLVLDVMDFKLYTNKTALEIILSNLLKNAIEAVDGKGRIEISLRKEGEKTVLMVKDNGHGIPKKHIKKIFDPFFSTKRDSTGLGLSTVIRYVQMLEGRLSVFSEEGKGSTFLVEVKA</sequence>
<dbReference type="EC" id="2.7.13.3" evidence="3"/>
<dbReference type="GO" id="GO:0016020">
    <property type="term" value="C:membrane"/>
    <property type="evidence" value="ECO:0007669"/>
    <property type="project" value="UniProtKB-SubCell"/>
</dbReference>
<dbReference type="CDD" id="cd00082">
    <property type="entry name" value="HisKA"/>
    <property type="match status" value="1"/>
</dbReference>
<feature type="transmembrane region" description="Helical" evidence="13">
    <location>
        <begin position="21"/>
        <end position="40"/>
    </location>
</feature>
<dbReference type="EMBL" id="DSAC01000001">
    <property type="protein sequence ID" value="HHO73018.1"/>
    <property type="molecule type" value="Genomic_DNA"/>
</dbReference>
<comment type="catalytic activity">
    <reaction evidence="1">
        <text>ATP + protein L-histidine = ADP + protein N-phospho-L-histidine.</text>
        <dbReference type="EC" id="2.7.13.3"/>
    </reaction>
</comment>
<dbReference type="Gene3D" id="6.10.340.10">
    <property type="match status" value="1"/>
</dbReference>
<accession>A0A7C5X2P7</accession>
<dbReference type="Pfam" id="PF02518">
    <property type="entry name" value="HATPase_c"/>
    <property type="match status" value="1"/>
</dbReference>
<evidence type="ECO:0000256" key="12">
    <source>
        <dbReference type="ARBA" id="ARBA00023136"/>
    </source>
</evidence>
<keyword evidence="9" id="KW-0067">ATP-binding</keyword>
<organism evidence="15">
    <name type="scientific">Thermocrinis ruber</name>
    <dbReference type="NCBI Taxonomy" id="75906"/>
    <lineage>
        <taxon>Bacteria</taxon>
        <taxon>Pseudomonadati</taxon>
        <taxon>Aquificota</taxon>
        <taxon>Aquificia</taxon>
        <taxon>Aquificales</taxon>
        <taxon>Aquificaceae</taxon>
        <taxon>Thermocrinis</taxon>
    </lineage>
</organism>
<dbReference type="CDD" id="cd00130">
    <property type="entry name" value="PAS"/>
    <property type="match status" value="1"/>
</dbReference>
<dbReference type="AlphaFoldDB" id="A0A7C5X2P7"/>
<dbReference type="InterPro" id="IPR003594">
    <property type="entry name" value="HATPase_dom"/>
</dbReference>
<evidence type="ECO:0000256" key="5">
    <source>
        <dbReference type="ARBA" id="ARBA00022679"/>
    </source>
</evidence>
<evidence type="ECO:0000256" key="9">
    <source>
        <dbReference type="ARBA" id="ARBA00022840"/>
    </source>
</evidence>
<keyword evidence="10 13" id="KW-1133">Transmembrane helix</keyword>
<dbReference type="InterPro" id="IPR005467">
    <property type="entry name" value="His_kinase_dom"/>
</dbReference>
<dbReference type="InterPro" id="IPR003661">
    <property type="entry name" value="HisK_dim/P_dom"/>
</dbReference>
<dbReference type="GO" id="GO:0005524">
    <property type="term" value="F:ATP binding"/>
    <property type="evidence" value="ECO:0007669"/>
    <property type="project" value="UniProtKB-KW"/>
</dbReference>
<keyword evidence="7" id="KW-0547">Nucleotide-binding</keyword>
<evidence type="ECO:0000256" key="4">
    <source>
        <dbReference type="ARBA" id="ARBA00022553"/>
    </source>
</evidence>
<dbReference type="InterPro" id="IPR036890">
    <property type="entry name" value="HATPase_C_sf"/>
</dbReference>
<proteinExistence type="predicted"/>
<comment type="caution">
    <text evidence="15">The sequence shown here is derived from an EMBL/GenBank/DDBJ whole genome shotgun (WGS) entry which is preliminary data.</text>
</comment>
<comment type="subcellular location">
    <subcellularLocation>
        <location evidence="2">Membrane</location>
        <topology evidence="2">Multi-pass membrane protein</topology>
    </subcellularLocation>
</comment>
<dbReference type="InterPro" id="IPR035965">
    <property type="entry name" value="PAS-like_dom_sf"/>
</dbReference>
<feature type="transmembrane region" description="Helical" evidence="13">
    <location>
        <begin position="154"/>
        <end position="176"/>
    </location>
</feature>
<reference evidence="15" key="1">
    <citation type="journal article" date="2020" name="mSystems">
        <title>Genome- and Community-Level Interaction Insights into Carbon Utilization and Element Cycling Functions of Hydrothermarchaeota in Hydrothermal Sediment.</title>
        <authorList>
            <person name="Zhou Z."/>
            <person name="Liu Y."/>
            <person name="Xu W."/>
            <person name="Pan J."/>
            <person name="Luo Z.H."/>
            <person name="Li M."/>
        </authorList>
    </citation>
    <scope>NUCLEOTIDE SEQUENCE [LARGE SCALE GENOMIC DNA]</scope>
    <source>
        <strain evidence="15">SpSt-114</strain>
    </source>
</reference>
<dbReference type="InterPro" id="IPR000014">
    <property type="entry name" value="PAS"/>
</dbReference>
<dbReference type="SMART" id="SM00387">
    <property type="entry name" value="HATPase_c"/>
    <property type="match status" value="1"/>
</dbReference>
<evidence type="ECO:0000256" key="11">
    <source>
        <dbReference type="ARBA" id="ARBA00023012"/>
    </source>
</evidence>
<dbReference type="Gene3D" id="3.30.565.10">
    <property type="entry name" value="Histidine kinase-like ATPase, C-terminal domain"/>
    <property type="match status" value="1"/>
</dbReference>
<dbReference type="CDD" id="cd00075">
    <property type="entry name" value="HATPase"/>
    <property type="match status" value="1"/>
</dbReference>
<dbReference type="PANTHER" id="PTHR42878:SF7">
    <property type="entry name" value="SENSOR HISTIDINE KINASE GLRK"/>
    <property type="match status" value="1"/>
</dbReference>
<keyword evidence="5" id="KW-0808">Transferase</keyword>
<dbReference type="Gene3D" id="1.10.287.130">
    <property type="match status" value="1"/>
</dbReference>
<evidence type="ECO:0000256" key="10">
    <source>
        <dbReference type="ARBA" id="ARBA00022989"/>
    </source>
</evidence>
<dbReference type="Pfam" id="PF13426">
    <property type="entry name" value="PAS_9"/>
    <property type="match status" value="1"/>
</dbReference>
<keyword evidence="4" id="KW-0597">Phosphoprotein</keyword>
<dbReference type="Gene3D" id="3.30.450.20">
    <property type="entry name" value="PAS domain"/>
    <property type="match status" value="1"/>
</dbReference>
<dbReference type="SMART" id="SM00388">
    <property type="entry name" value="HisKA"/>
    <property type="match status" value="1"/>
</dbReference>
<dbReference type="InterPro" id="IPR004358">
    <property type="entry name" value="Sig_transdc_His_kin-like_C"/>
</dbReference>
<dbReference type="PANTHER" id="PTHR42878">
    <property type="entry name" value="TWO-COMPONENT HISTIDINE KINASE"/>
    <property type="match status" value="1"/>
</dbReference>
<dbReference type="PRINTS" id="PR00344">
    <property type="entry name" value="BCTRLSENSOR"/>
</dbReference>
<name>A0A7C5X2P7_9AQUI</name>
<keyword evidence="8" id="KW-0418">Kinase</keyword>
<feature type="domain" description="Histidine kinase" evidence="14">
    <location>
        <begin position="361"/>
        <end position="557"/>
    </location>
</feature>
<protein>
    <recommendedName>
        <fullName evidence="3">histidine kinase</fullName>
        <ecNumber evidence="3">2.7.13.3</ecNumber>
    </recommendedName>
</protein>
<keyword evidence="12 13" id="KW-0472">Membrane</keyword>